<protein>
    <recommendedName>
        <fullName evidence="7">Rhodopsin domain-containing protein</fullName>
    </recommendedName>
</protein>
<evidence type="ECO:0000256" key="5">
    <source>
        <dbReference type="ARBA" id="ARBA00038359"/>
    </source>
</evidence>
<feature type="transmembrane region" description="Helical" evidence="6">
    <location>
        <begin position="154"/>
        <end position="177"/>
    </location>
</feature>
<dbReference type="AlphaFoldDB" id="A0AAD4GRJ0"/>
<feature type="transmembrane region" description="Helical" evidence="6">
    <location>
        <begin position="57"/>
        <end position="85"/>
    </location>
</feature>
<evidence type="ECO:0000313" key="9">
    <source>
        <dbReference type="Proteomes" id="UP001194746"/>
    </source>
</evidence>
<dbReference type="InterPro" id="IPR049326">
    <property type="entry name" value="Rhodopsin_dom_fungi"/>
</dbReference>
<gene>
    <name evidence="8" type="ORF">FE257_011242</name>
</gene>
<accession>A0AAD4GRJ0</accession>
<comment type="similarity">
    <text evidence="5">Belongs to the SAT4 family.</text>
</comment>
<name>A0AAD4GRJ0_ASPNN</name>
<comment type="subcellular location">
    <subcellularLocation>
        <location evidence="1">Membrane</location>
        <topology evidence="1">Multi-pass membrane protein</topology>
    </subcellularLocation>
</comment>
<reference evidence="8" key="1">
    <citation type="journal article" date="2019" name="Beilstein J. Org. Chem.">
        <title>Nanangenines: drimane sesquiterpenoids as the dominant metabolite cohort of a novel Australian fungus, Aspergillus nanangensis.</title>
        <authorList>
            <person name="Lacey H.J."/>
            <person name="Gilchrist C.L.M."/>
            <person name="Crombie A."/>
            <person name="Kalaitzis J.A."/>
            <person name="Vuong D."/>
            <person name="Rutledge P.J."/>
            <person name="Turner P."/>
            <person name="Pitt J.I."/>
            <person name="Lacey E."/>
            <person name="Chooi Y.H."/>
            <person name="Piggott A.M."/>
        </authorList>
    </citation>
    <scope>NUCLEOTIDE SEQUENCE</scope>
    <source>
        <strain evidence="8">MST-FP2251</strain>
    </source>
</reference>
<dbReference type="PANTHER" id="PTHR33048:SF129">
    <property type="entry name" value="INTEGRAL MEMBRANE PROTEIN-RELATED"/>
    <property type="match status" value="1"/>
</dbReference>
<feature type="transmembrane region" description="Helical" evidence="6">
    <location>
        <begin position="25"/>
        <end position="45"/>
    </location>
</feature>
<keyword evidence="2 6" id="KW-0812">Transmembrane</keyword>
<evidence type="ECO:0000313" key="8">
    <source>
        <dbReference type="EMBL" id="KAF9886602.1"/>
    </source>
</evidence>
<evidence type="ECO:0000256" key="2">
    <source>
        <dbReference type="ARBA" id="ARBA00022692"/>
    </source>
</evidence>
<evidence type="ECO:0000256" key="1">
    <source>
        <dbReference type="ARBA" id="ARBA00004141"/>
    </source>
</evidence>
<comment type="caution">
    <text evidence="8">The sequence shown here is derived from an EMBL/GenBank/DDBJ whole genome shotgun (WGS) entry which is preliminary data.</text>
</comment>
<evidence type="ECO:0000256" key="6">
    <source>
        <dbReference type="SAM" id="Phobius"/>
    </source>
</evidence>
<feature type="transmembrane region" description="Helical" evidence="6">
    <location>
        <begin position="274"/>
        <end position="297"/>
    </location>
</feature>
<keyword evidence="3 6" id="KW-1133">Transmembrane helix</keyword>
<dbReference type="EMBL" id="VCAU01000074">
    <property type="protein sequence ID" value="KAF9886602.1"/>
    <property type="molecule type" value="Genomic_DNA"/>
</dbReference>
<feature type="transmembrane region" description="Helical" evidence="6">
    <location>
        <begin position="235"/>
        <end position="254"/>
    </location>
</feature>
<feature type="domain" description="Rhodopsin" evidence="7">
    <location>
        <begin position="41"/>
        <end position="298"/>
    </location>
</feature>
<dbReference type="InterPro" id="IPR052337">
    <property type="entry name" value="SAT4-like"/>
</dbReference>
<dbReference type="Proteomes" id="UP001194746">
    <property type="component" value="Unassembled WGS sequence"/>
</dbReference>
<reference evidence="8" key="2">
    <citation type="submission" date="2020-02" db="EMBL/GenBank/DDBJ databases">
        <authorList>
            <person name="Gilchrist C.L.M."/>
            <person name="Chooi Y.-H."/>
        </authorList>
    </citation>
    <scope>NUCLEOTIDE SEQUENCE</scope>
    <source>
        <strain evidence="8">MST-FP2251</strain>
    </source>
</reference>
<keyword evidence="4 6" id="KW-0472">Membrane</keyword>
<evidence type="ECO:0000256" key="4">
    <source>
        <dbReference type="ARBA" id="ARBA00023136"/>
    </source>
</evidence>
<dbReference type="PANTHER" id="PTHR33048">
    <property type="entry name" value="PTH11-LIKE INTEGRAL MEMBRANE PROTEIN (AFU_ORTHOLOGUE AFUA_5G11245)"/>
    <property type="match status" value="1"/>
</dbReference>
<evidence type="ECO:0000259" key="7">
    <source>
        <dbReference type="Pfam" id="PF20684"/>
    </source>
</evidence>
<organism evidence="8 9">
    <name type="scientific">Aspergillus nanangensis</name>
    <dbReference type="NCBI Taxonomy" id="2582783"/>
    <lineage>
        <taxon>Eukaryota</taxon>
        <taxon>Fungi</taxon>
        <taxon>Dikarya</taxon>
        <taxon>Ascomycota</taxon>
        <taxon>Pezizomycotina</taxon>
        <taxon>Eurotiomycetes</taxon>
        <taxon>Eurotiomycetidae</taxon>
        <taxon>Eurotiales</taxon>
        <taxon>Aspergillaceae</taxon>
        <taxon>Aspergillus</taxon>
        <taxon>Aspergillus subgen. Circumdati</taxon>
    </lineage>
</organism>
<sequence length="389" mass="43312">MGSLSPSEIQYEQAHIHETRQAAGYGVPIAFFILATASVFLRVISRRLHPTKLALDDYLAIAGLIALIPFIAATIGGNVIVPFLLRQLANRGDLEVKNGVGRHMITLTTEEMVMQGKWELVNLFTYTTCITLIKLSILALLARIFGSCGLAFHVAIWVLTVWVMLWAIALYFTYGFQCRPFSDYWSLVHPCRSSLRLEYSASILNAVHDVLLFLLPQPYIWTLNLPLNKKLRVSCIFFIGFVATFMGILKISYVKGAPGTIHKSDATYSALPALIFNALEPLLAMVCSCLPSTPLLFRRIHLEGFSQITSLIRTRCSGVSPFSSRRVDSDRPDDCGPCWNHALNDEANGTTGTVWVKREVRVDEYRASAVNMNLEPWGGGKRVVEADIV</sequence>
<keyword evidence="9" id="KW-1185">Reference proteome</keyword>
<dbReference type="GO" id="GO:0016020">
    <property type="term" value="C:membrane"/>
    <property type="evidence" value="ECO:0007669"/>
    <property type="project" value="UniProtKB-SubCell"/>
</dbReference>
<evidence type="ECO:0000256" key="3">
    <source>
        <dbReference type="ARBA" id="ARBA00022989"/>
    </source>
</evidence>
<proteinExistence type="inferred from homology"/>
<dbReference type="Pfam" id="PF20684">
    <property type="entry name" value="Fung_rhodopsin"/>
    <property type="match status" value="1"/>
</dbReference>
<feature type="transmembrane region" description="Helical" evidence="6">
    <location>
        <begin position="123"/>
        <end position="142"/>
    </location>
</feature>